<dbReference type="Pfam" id="PF13419">
    <property type="entry name" value="HAD_2"/>
    <property type="match status" value="1"/>
</dbReference>
<gene>
    <name evidence="1" type="ORF">DWW07_14360</name>
</gene>
<keyword evidence="1" id="KW-0378">Hydrolase</keyword>
<dbReference type="InterPro" id="IPR041492">
    <property type="entry name" value="HAD_2"/>
</dbReference>
<dbReference type="PANTHER" id="PTHR43434">
    <property type="entry name" value="PHOSPHOGLYCOLATE PHOSPHATASE"/>
    <property type="match status" value="1"/>
</dbReference>
<dbReference type="InterPro" id="IPR036412">
    <property type="entry name" value="HAD-like_sf"/>
</dbReference>
<dbReference type="PANTHER" id="PTHR43434:SF1">
    <property type="entry name" value="PHOSPHOGLYCOLATE PHOSPHATASE"/>
    <property type="match status" value="1"/>
</dbReference>
<dbReference type="GO" id="GO:0006281">
    <property type="term" value="P:DNA repair"/>
    <property type="evidence" value="ECO:0007669"/>
    <property type="project" value="TreeGrafter"/>
</dbReference>
<dbReference type="InterPro" id="IPR023198">
    <property type="entry name" value="PGP-like_dom2"/>
</dbReference>
<dbReference type="GO" id="GO:0008967">
    <property type="term" value="F:phosphoglycolate phosphatase activity"/>
    <property type="evidence" value="ECO:0007669"/>
    <property type="project" value="TreeGrafter"/>
</dbReference>
<dbReference type="NCBIfam" id="TIGR01549">
    <property type="entry name" value="HAD-SF-IA-v1"/>
    <property type="match status" value="1"/>
</dbReference>
<dbReference type="EMBL" id="QRZI01000011">
    <property type="protein sequence ID" value="RGV61920.1"/>
    <property type="molecule type" value="Genomic_DNA"/>
</dbReference>
<name>A0A395X6A7_9FIRM</name>
<evidence type="ECO:0000313" key="2">
    <source>
        <dbReference type="Proteomes" id="UP000265828"/>
    </source>
</evidence>
<sequence length="234" mass="26445">MLLLGIIPVNNYLPLLKLILFLIRKDPIMDSIIFDVDGTLWDSTESVAQSWTAYLQEKEHMDITLTSARLVTLFGQTLSDIARQIFPDCSEAEQLRLIDGCCQAEHEALLKKCAPLYEDLEKMLQIMYKKYPLYIVSNSQSGYIEVFLQTSGLEKYFKGHLCNGDTGLDKGSNIRKLADTYDLKSPVYVGDTFGDYQACQKANVPFIFAEYGFGEVPKPDARICKPMDLVNISL</sequence>
<dbReference type="InterPro" id="IPR023214">
    <property type="entry name" value="HAD_sf"/>
</dbReference>
<accession>A0A395X6A7</accession>
<reference evidence="1 2" key="1">
    <citation type="submission" date="2018-08" db="EMBL/GenBank/DDBJ databases">
        <title>A genome reference for cultivated species of the human gut microbiota.</title>
        <authorList>
            <person name="Zou Y."/>
            <person name="Xue W."/>
            <person name="Luo G."/>
        </authorList>
    </citation>
    <scope>NUCLEOTIDE SEQUENCE [LARGE SCALE GENOMIC DNA]</scope>
    <source>
        <strain evidence="1 2">AF14-23</strain>
    </source>
</reference>
<dbReference type="Proteomes" id="UP000265828">
    <property type="component" value="Unassembled WGS sequence"/>
</dbReference>
<dbReference type="Gene3D" id="3.40.50.1000">
    <property type="entry name" value="HAD superfamily/HAD-like"/>
    <property type="match status" value="1"/>
</dbReference>
<dbReference type="InterPro" id="IPR050155">
    <property type="entry name" value="HAD-like_hydrolase_sf"/>
</dbReference>
<organism evidence="1 2">
    <name type="scientific">Blautia obeum</name>
    <dbReference type="NCBI Taxonomy" id="40520"/>
    <lineage>
        <taxon>Bacteria</taxon>
        <taxon>Bacillati</taxon>
        <taxon>Bacillota</taxon>
        <taxon>Clostridia</taxon>
        <taxon>Lachnospirales</taxon>
        <taxon>Lachnospiraceae</taxon>
        <taxon>Blautia</taxon>
    </lineage>
</organism>
<dbReference type="SFLD" id="SFLDG01129">
    <property type="entry name" value="C1.5:_HAD__Beta-PGM__Phosphata"/>
    <property type="match status" value="1"/>
</dbReference>
<dbReference type="AlphaFoldDB" id="A0A395X6A7"/>
<protein>
    <submittedName>
        <fullName evidence="1">HAD family hydrolase</fullName>
    </submittedName>
</protein>
<dbReference type="SUPFAM" id="SSF56784">
    <property type="entry name" value="HAD-like"/>
    <property type="match status" value="1"/>
</dbReference>
<proteinExistence type="predicted"/>
<dbReference type="Gene3D" id="1.10.150.240">
    <property type="entry name" value="Putative phosphatase, domain 2"/>
    <property type="match status" value="1"/>
</dbReference>
<evidence type="ECO:0000313" key="1">
    <source>
        <dbReference type="EMBL" id="RGV61920.1"/>
    </source>
</evidence>
<comment type="caution">
    <text evidence="1">The sequence shown here is derived from an EMBL/GenBank/DDBJ whole genome shotgun (WGS) entry which is preliminary data.</text>
</comment>
<dbReference type="SFLD" id="SFLDS00003">
    <property type="entry name" value="Haloacid_Dehalogenase"/>
    <property type="match status" value="1"/>
</dbReference>
<dbReference type="InterPro" id="IPR006439">
    <property type="entry name" value="HAD-SF_hydro_IA"/>
</dbReference>